<reference evidence="2" key="1">
    <citation type="journal article" date="2016" name="Nature">
        <title>Genome evolution in the allotetraploid frog Xenopus laevis.</title>
        <authorList>
            <person name="Session A.M."/>
            <person name="Uno Y."/>
            <person name="Kwon T."/>
            <person name="Chapman J.A."/>
            <person name="Toyoda A."/>
            <person name="Takahashi S."/>
            <person name="Fukui A."/>
            <person name="Hikosaka A."/>
            <person name="Suzuki A."/>
            <person name="Kondo M."/>
            <person name="van Heeringen S.J."/>
            <person name="Quigley I."/>
            <person name="Heinz S."/>
            <person name="Ogino H."/>
            <person name="Ochi H."/>
            <person name="Hellsten U."/>
            <person name="Lyons J.B."/>
            <person name="Simakov O."/>
            <person name="Putnam N."/>
            <person name="Stites J."/>
            <person name="Kuroki Y."/>
            <person name="Tanaka T."/>
            <person name="Michiue T."/>
            <person name="Watanabe M."/>
            <person name="Bogdanovic O."/>
            <person name="Lister R."/>
            <person name="Georgiou G."/>
            <person name="Paranjpe S.S."/>
            <person name="van Kruijsbergen I."/>
            <person name="Shu S."/>
            <person name="Carlson J."/>
            <person name="Kinoshita T."/>
            <person name="Ohta Y."/>
            <person name="Mawaribuchi S."/>
            <person name="Jenkins J."/>
            <person name="Grimwood J."/>
            <person name="Schmutz J."/>
            <person name="Mitros T."/>
            <person name="Mozaffari S.V."/>
            <person name="Suzuki Y."/>
            <person name="Haramoto Y."/>
            <person name="Yamamoto T.S."/>
            <person name="Takagi C."/>
            <person name="Heald R."/>
            <person name="Miller K."/>
            <person name="Haudenschild C."/>
            <person name="Kitzman J."/>
            <person name="Nakayama T."/>
            <person name="Izutsu Y."/>
            <person name="Robert J."/>
            <person name="Fortriede J."/>
            <person name="Burns K."/>
            <person name="Lotay V."/>
            <person name="Karimi K."/>
            <person name="Yasuoka Y."/>
            <person name="Dichmann D.S."/>
            <person name="Flajnik M.F."/>
            <person name="Houston D.W."/>
            <person name="Shendure J."/>
            <person name="DuPasquier L."/>
            <person name="Vize P.D."/>
            <person name="Zorn A.M."/>
            <person name="Ito M."/>
            <person name="Marcotte E.M."/>
            <person name="Wallingford J.B."/>
            <person name="Ito Y."/>
            <person name="Asashima M."/>
            <person name="Ueno N."/>
            <person name="Matsuda Y."/>
            <person name="Veenstra G.J."/>
            <person name="Fujiyama A."/>
            <person name="Harland R.M."/>
            <person name="Taira M."/>
            <person name="Rokhsar D.S."/>
        </authorList>
    </citation>
    <scope>NUCLEOTIDE SEQUENCE [LARGE SCALE GENOMIC DNA]</scope>
    <source>
        <strain evidence="2">J</strain>
    </source>
</reference>
<gene>
    <name evidence="1" type="ORF">XELAEV_18041967mg</name>
</gene>
<sequence length="76" mass="8856">IKIIFQEIIDIFQLSHPESQSVLQTTLFMEPALLLERWCSFSIVDCLFHSLTEFRPFRSIASAKTELCQRNGRHST</sequence>
<evidence type="ECO:0000313" key="2">
    <source>
        <dbReference type="Proteomes" id="UP000694892"/>
    </source>
</evidence>
<feature type="non-terminal residue" evidence="1">
    <location>
        <position position="1"/>
    </location>
</feature>
<dbReference type="Proteomes" id="UP000694892">
    <property type="component" value="Chromosome 8S"/>
</dbReference>
<accession>A0A974C3C5</accession>
<dbReference type="AlphaFoldDB" id="A0A974C3C5"/>
<evidence type="ECO:0000313" key="1">
    <source>
        <dbReference type="EMBL" id="OCT65727.1"/>
    </source>
</evidence>
<dbReference type="EMBL" id="CM004481">
    <property type="protein sequence ID" value="OCT65727.1"/>
    <property type="molecule type" value="Genomic_DNA"/>
</dbReference>
<organism evidence="1 2">
    <name type="scientific">Xenopus laevis</name>
    <name type="common">African clawed frog</name>
    <dbReference type="NCBI Taxonomy" id="8355"/>
    <lineage>
        <taxon>Eukaryota</taxon>
        <taxon>Metazoa</taxon>
        <taxon>Chordata</taxon>
        <taxon>Craniata</taxon>
        <taxon>Vertebrata</taxon>
        <taxon>Euteleostomi</taxon>
        <taxon>Amphibia</taxon>
        <taxon>Batrachia</taxon>
        <taxon>Anura</taxon>
        <taxon>Pipoidea</taxon>
        <taxon>Pipidae</taxon>
        <taxon>Xenopodinae</taxon>
        <taxon>Xenopus</taxon>
        <taxon>Xenopus</taxon>
    </lineage>
</organism>
<proteinExistence type="predicted"/>
<protein>
    <submittedName>
        <fullName evidence="1">Uncharacterized protein</fullName>
    </submittedName>
</protein>
<name>A0A974C3C5_XENLA</name>